<organism evidence="4 5">
    <name type="scientific">Metschnikowia aff. pulcherrima</name>
    <dbReference type="NCBI Taxonomy" id="2163413"/>
    <lineage>
        <taxon>Eukaryota</taxon>
        <taxon>Fungi</taxon>
        <taxon>Dikarya</taxon>
        <taxon>Ascomycota</taxon>
        <taxon>Saccharomycotina</taxon>
        <taxon>Pichiomycetes</taxon>
        <taxon>Metschnikowiaceae</taxon>
        <taxon>Metschnikowia</taxon>
    </lineage>
</organism>
<feature type="domain" description="AAA+ ATPase" evidence="3">
    <location>
        <begin position="103"/>
        <end position="247"/>
    </location>
</feature>
<dbReference type="InterPro" id="IPR050311">
    <property type="entry name" value="ORC1/CDC6"/>
</dbReference>
<evidence type="ECO:0000256" key="2">
    <source>
        <dbReference type="PIRNR" id="PIRNR001767"/>
    </source>
</evidence>
<dbReference type="InterPro" id="IPR041664">
    <property type="entry name" value="AAA_16"/>
</dbReference>
<dbReference type="Pfam" id="PF13191">
    <property type="entry name" value="AAA_16"/>
    <property type="match status" value="1"/>
</dbReference>
<dbReference type="STRING" id="2163413.A0A4P6XTC1"/>
<dbReference type="GO" id="GO:0051301">
    <property type="term" value="P:cell division"/>
    <property type="evidence" value="ECO:0007669"/>
    <property type="project" value="UniProtKB-UniRule"/>
</dbReference>
<keyword evidence="5" id="KW-1185">Reference proteome</keyword>
<keyword evidence="1" id="KW-0235">DNA replication</keyword>
<keyword evidence="4" id="KW-0132">Cell division</keyword>
<dbReference type="SUPFAM" id="SSF52540">
    <property type="entry name" value="P-loop containing nucleoside triphosphate hydrolases"/>
    <property type="match status" value="1"/>
</dbReference>
<dbReference type="PIRSF" id="PIRSF001767">
    <property type="entry name" value="Cdc6"/>
    <property type="match status" value="1"/>
</dbReference>
<dbReference type="InterPro" id="IPR027417">
    <property type="entry name" value="P-loop_NTPase"/>
</dbReference>
<name>A0A4P6XTC1_9ASCO</name>
<dbReference type="GO" id="GO:0005634">
    <property type="term" value="C:nucleus"/>
    <property type="evidence" value="ECO:0007669"/>
    <property type="project" value="TreeGrafter"/>
</dbReference>
<dbReference type="PANTHER" id="PTHR10763">
    <property type="entry name" value="CELL DIVISION CONTROL PROTEIN 6-RELATED"/>
    <property type="match status" value="1"/>
</dbReference>
<gene>
    <name evidence="4" type="primary">MPUL0D01750</name>
    <name evidence="4" type="ORF">METSCH_D01750</name>
</gene>
<protein>
    <recommendedName>
        <fullName evidence="2">Cell division control protein</fullName>
    </recommendedName>
</protein>
<dbReference type="Proteomes" id="UP000292447">
    <property type="component" value="Chromosome IV"/>
</dbReference>
<evidence type="ECO:0000313" key="5">
    <source>
        <dbReference type="Proteomes" id="UP000292447"/>
    </source>
</evidence>
<evidence type="ECO:0000256" key="1">
    <source>
        <dbReference type="ARBA" id="ARBA00022705"/>
    </source>
</evidence>
<keyword evidence="4" id="KW-0131">Cell cycle</keyword>
<dbReference type="AlphaFoldDB" id="A0A4P6XTC1"/>
<dbReference type="SMART" id="SM00382">
    <property type="entry name" value="AAA"/>
    <property type="match status" value="1"/>
</dbReference>
<sequence length="485" mass="54023">MLSPTKRTLDHDLPLPKRKALRPRENTLLTPESSPVKSAIVDISSRIKGHARRLNFSQDSIYSKAKSLFQRGARNPDLTSLVGREKEASILNQFLETSLKTKVCNSIYISGPPGTGKTAQTNLLLDYLCKNSDGKIHDIHGTKTQVLRINCMTISKPEDIFHELHTSLAGKCPGRKRTFDNLYELLSSKSERESLVVVLDEMDYLITKDQQVLFQLFHCASHLKSTVLQTKLIIVGISNALDLTDKFLPRLRSNGFNPEALQFMPYTADQIKQVVTSKLRSLVDQDKENQGTATLLMHPVAIQMCCKKCATVTGDLRKAFDICYKSIELVEQQAKQREDFHELTLSNAPKVLISHVAKVCTSTFGDSSQQKIMNLNLLQKAVLCCLHNAERISNSTSPLSVNGLYDYYCTHTLPVVEDLLGKIKKGEFLDIISALESALTITLATPRASSGVMDCGNKRILPNVSYADMLKCSEEVGILRKILLA</sequence>
<dbReference type="GO" id="GO:0006270">
    <property type="term" value="P:DNA replication initiation"/>
    <property type="evidence" value="ECO:0007669"/>
    <property type="project" value="UniProtKB-UniRule"/>
</dbReference>
<accession>A0A4P6XTC1</accession>
<dbReference type="Gene3D" id="3.40.50.300">
    <property type="entry name" value="P-loop containing nucleotide triphosphate hydrolases"/>
    <property type="match status" value="1"/>
</dbReference>
<evidence type="ECO:0000259" key="3">
    <source>
        <dbReference type="SMART" id="SM00382"/>
    </source>
</evidence>
<dbReference type="InterPro" id="IPR016314">
    <property type="entry name" value="Cdc6/18"/>
</dbReference>
<dbReference type="CDD" id="cd00009">
    <property type="entry name" value="AAA"/>
    <property type="match status" value="1"/>
</dbReference>
<dbReference type="GO" id="GO:0033314">
    <property type="term" value="P:mitotic DNA replication checkpoint signaling"/>
    <property type="evidence" value="ECO:0007669"/>
    <property type="project" value="TreeGrafter"/>
</dbReference>
<dbReference type="PANTHER" id="PTHR10763:SF26">
    <property type="entry name" value="CELL DIVISION CONTROL PROTEIN 6 HOMOLOG"/>
    <property type="match status" value="1"/>
</dbReference>
<dbReference type="Pfam" id="PF22606">
    <property type="entry name" value="Cdc6-ORC-like_ATPase_lid"/>
    <property type="match status" value="1"/>
</dbReference>
<comment type="similarity">
    <text evidence="2">Belongs to the CDC6/cdc18 family.</text>
</comment>
<evidence type="ECO:0000313" key="4">
    <source>
        <dbReference type="EMBL" id="QBM89114.1"/>
    </source>
</evidence>
<proteinExistence type="inferred from homology"/>
<dbReference type="Gene3D" id="1.10.8.60">
    <property type="match status" value="1"/>
</dbReference>
<reference evidence="5" key="1">
    <citation type="submission" date="2019-03" db="EMBL/GenBank/DDBJ databases">
        <title>Snf2 controls pulcherriminic acid biosynthesis and connects pigmentation and antifungal activity of the yeast Metschnikowia pulcherrima.</title>
        <authorList>
            <person name="Gore-Lloyd D."/>
            <person name="Sumann I."/>
            <person name="Brachmann A.O."/>
            <person name="Schneeberger K."/>
            <person name="Ortiz-Merino R.A."/>
            <person name="Moreno-Beltran M."/>
            <person name="Schlaefli M."/>
            <person name="Kirner P."/>
            <person name="Santos Kron A."/>
            <person name="Wolfe K.H."/>
            <person name="Piel J."/>
            <person name="Ahrens C.H."/>
            <person name="Henk D."/>
            <person name="Freimoser F.M."/>
        </authorList>
    </citation>
    <scope>NUCLEOTIDE SEQUENCE [LARGE SCALE GENOMIC DNA]</scope>
    <source>
        <strain evidence="5">APC 1.2</strain>
    </source>
</reference>
<dbReference type="EMBL" id="CP034459">
    <property type="protein sequence ID" value="QBM89114.1"/>
    <property type="molecule type" value="Genomic_DNA"/>
</dbReference>
<dbReference type="InterPro" id="IPR054425">
    <property type="entry name" value="Cdc6_ORC1-like_ATPase_lid"/>
</dbReference>
<dbReference type="GO" id="GO:0003688">
    <property type="term" value="F:DNA replication origin binding"/>
    <property type="evidence" value="ECO:0007669"/>
    <property type="project" value="TreeGrafter"/>
</dbReference>
<dbReference type="InterPro" id="IPR003593">
    <property type="entry name" value="AAA+_ATPase"/>
</dbReference>